<sequence length="113" mass="13383">MNKHNGQIVEYVIRRNGHNLSALSKLLSVNRRSIYNWFADRNLKSEIIYRIGTAVDYDFSKEFPEMFTSDSFMKAANQRFLDTTALNDESEWQMKYITLLEQYNAMLIRRMSA</sequence>
<dbReference type="EMBL" id="CP139558">
    <property type="protein sequence ID" value="WPU95391.1"/>
    <property type="molecule type" value="Genomic_DNA"/>
</dbReference>
<evidence type="ECO:0000313" key="1">
    <source>
        <dbReference type="EMBL" id="WPU95391.1"/>
    </source>
</evidence>
<organism evidence="1 2">
    <name type="scientific">Mucilaginibacter sabulilitoris</name>
    <dbReference type="NCBI Taxonomy" id="1173583"/>
    <lineage>
        <taxon>Bacteria</taxon>
        <taxon>Pseudomonadati</taxon>
        <taxon>Bacteroidota</taxon>
        <taxon>Sphingobacteriia</taxon>
        <taxon>Sphingobacteriales</taxon>
        <taxon>Sphingobacteriaceae</taxon>
        <taxon>Mucilaginibacter</taxon>
    </lineage>
</organism>
<protein>
    <recommendedName>
        <fullName evidence="3">DNA binding HTH domain-containing protein</fullName>
    </recommendedName>
</protein>
<name>A0ABZ0TRK0_9SPHI</name>
<evidence type="ECO:0000313" key="2">
    <source>
        <dbReference type="Proteomes" id="UP001324380"/>
    </source>
</evidence>
<proteinExistence type="predicted"/>
<reference evidence="1 2" key="1">
    <citation type="submission" date="2023-11" db="EMBL/GenBank/DDBJ databases">
        <title>Analysis of the Genomes of Mucilaginibacter gossypii cycad 4 and M. sabulilitoris SNA2: microbes with the potential for plant growth promotion.</title>
        <authorList>
            <person name="Hirsch A.M."/>
            <person name="Humm E."/>
            <person name="Rubbi M."/>
            <person name="Del Vecchio G."/>
            <person name="Ha S.M."/>
            <person name="Pellegrini M."/>
            <person name="Gunsalus R.P."/>
        </authorList>
    </citation>
    <scope>NUCLEOTIDE SEQUENCE [LARGE SCALE GENOMIC DNA]</scope>
    <source>
        <strain evidence="1 2">SNA2</strain>
    </source>
</reference>
<evidence type="ECO:0008006" key="3">
    <source>
        <dbReference type="Google" id="ProtNLM"/>
    </source>
</evidence>
<gene>
    <name evidence="1" type="ORF">SNE25_07625</name>
</gene>
<accession>A0ABZ0TRK0</accession>
<keyword evidence="2" id="KW-1185">Reference proteome</keyword>
<dbReference type="Proteomes" id="UP001324380">
    <property type="component" value="Chromosome"/>
</dbReference>
<dbReference type="RefSeq" id="WP_321564502.1">
    <property type="nucleotide sequence ID" value="NZ_CP139558.1"/>
</dbReference>